<dbReference type="EMBL" id="CADCTZ010000230">
    <property type="protein sequence ID" value="CAA9323052.1"/>
    <property type="molecule type" value="Genomic_DNA"/>
</dbReference>
<dbReference type="AlphaFoldDB" id="A0A6J4L3F0"/>
<proteinExistence type="predicted"/>
<keyword evidence="1" id="KW-0472">Membrane</keyword>
<reference evidence="2" key="1">
    <citation type="submission" date="2020-02" db="EMBL/GenBank/DDBJ databases">
        <authorList>
            <person name="Meier V. D."/>
        </authorList>
    </citation>
    <scope>NUCLEOTIDE SEQUENCE</scope>
    <source>
        <strain evidence="2">AVDCRST_MAG84</strain>
    </source>
</reference>
<gene>
    <name evidence="2" type="ORF">AVDCRST_MAG84-1475</name>
</gene>
<name>A0A6J4L3F0_9CYAN</name>
<feature type="transmembrane region" description="Helical" evidence="1">
    <location>
        <begin position="21"/>
        <end position="43"/>
    </location>
</feature>
<organism evidence="2">
    <name type="scientific">uncultured Microcoleus sp</name>
    <dbReference type="NCBI Taxonomy" id="259945"/>
    <lineage>
        <taxon>Bacteria</taxon>
        <taxon>Bacillati</taxon>
        <taxon>Cyanobacteriota</taxon>
        <taxon>Cyanophyceae</taxon>
        <taxon>Oscillatoriophycideae</taxon>
        <taxon>Oscillatoriales</taxon>
        <taxon>Microcoleaceae</taxon>
        <taxon>Microcoleus</taxon>
        <taxon>environmental samples</taxon>
    </lineage>
</organism>
<sequence length="50" mass="5837">MQYSDFAKKGDRHYRPLLNHVMMTVIAGFTGKYLTRLLSPLVLSDDLLFY</sequence>
<evidence type="ECO:0000313" key="2">
    <source>
        <dbReference type="EMBL" id="CAA9323052.1"/>
    </source>
</evidence>
<accession>A0A6J4L3F0</accession>
<protein>
    <submittedName>
        <fullName evidence="2">Uncharacterized protein</fullName>
    </submittedName>
</protein>
<evidence type="ECO:0000256" key="1">
    <source>
        <dbReference type="SAM" id="Phobius"/>
    </source>
</evidence>
<keyword evidence="1" id="KW-1133">Transmembrane helix</keyword>
<keyword evidence="1" id="KW-0812">Transmembrane</keyword>